<reference evidence="1 2" key="1">
    <citation type="submission" date="2015-07" db="EMBL/GenBank/DDBJ databases">
        <title>The genome of Melipona quadrifasciata.</title>
        <authorList>
            <person name="Pan H."/>
            <person name="Kapheim K."/>
        </authorList>
    </citation>
    <scope>NUCLEOTIDE SEQUENCE [LARGE SCALE GENOMIC DNA]</scope>
    <source>
        <strain evidence="1">0111107301</strain>
        <tissue evidence="1">Whole body</tissue>
    </source>
</reference>
<dbReference type="EMBL" id="KQ435720">
    <property type="protein sequence ID" value="KOX78617.1"/>
    <property type="molecule type" value="Genomic_DNA"/>
</dbReference>
<proteinExistence type="predicted"/>
<evidence type="ECO:0000313" key="1">
    <source>
        <dbReference type="EMBL" id="KOX78617.1"/>
    </source>
</evidence>
<name>A0A0M9A764_9HYME</name>
<sequence length="131" mass="14493">MPECDKKKIAVAFLNYENLISKNAAPIAKEAHLVKALLTRIVRANKRYGIIVPSMVLSKCKQKEPNVEATSIHSIKSLVKISEKFKTSTPKCGGSEEATMLIAEPSGLDFFRREKQHETQAKVLGLIGNEV</sequence>
<protein>
    <submittedName>
        <fullName evidence="1">Uncharacterized protein</fullName>
    </submittedName>
</protein>
<dbReference type="AlphaFoldDB" id="A0A0M9A764"/>
<gene>
    <name evidence="1" type="ORF">WN51_07478</name>
</gene>
<organism evidence="1 2">
    <name type="scientific">Melipona quadrifasciata</name>
    <dbReference type="NCBI Taxonomy" id="166423"/>
    <lineage>
        <taxon>Eukaryota</taxon>
        <taxon>Metazoa</taxon>
        <taxon>Ecdysozoa</taxon>
        <taxon>Arthropoda</taxon>
        <taxon>Hexapoda</taxon>
        <taxon>Insecta</taxon>
        <taxon>Pterygota</taxon>
        <taxon>Neoptera</taxon>
        <taxon>Endopterygota</taxon>
        <taxon>Hymenoptera</taxon>
        <taxon>Apocrita</taxon>
        <taxon>Aculeata</taxon>
        <taxon>Apoidea</taxon>
        <taxon>Anthophila</taxon>
        <taxon>Apidae</taxon>
        <taxon>Melipona</taxon>
    </lineage>
</organism>
<evidence type="ECO:0000313" key="2">
    <source>
        <dbReference type="Proteomes" id="UP000053105"/>
    </source>
</evidence>
<accession>A0A0M9A764</accession>
<dbReference type="OrthoDB" id="10493104at2759"/>
<dbReference type="Proteomes" id="UP000053105">
    <property type="component" value="Unassembled WGS sequence"/>
</dbReference>
<keyword evidence="2" id="KW-1185">Reference proteome</keyword>